<dbReference type="SFLD" id="SFLDG01144">
    <property type="entry name" value="C2.B.4:_PGP_Like"/>
    <property type="match status" value="1"/>
</dbReference>
<name>L1N7H1_9BACT</name>
<accession>L1N7H1</accession>
<dbReference type="GO" id="GO:0016791">
    <property type="term" value="F:phosphatase activity"/>
    <property type="evidence" value="ECO:0007669"/>
    <property type="project" value="TreeGrafter"/>
</dbReference>
<dbReference type="NCBIfam" id="TIGR00099">
    <property type="entry name" value="Cof-subfamily"/>
    <property type="match status" value="1"/>
</dbReference>
<dbReference type="GO" id="GO:0000287">
    <property type="term" value="F:magnesium ion binding"/>
    <property type="evidence" value="ECO:0007669"/>
    <property type="project" value="TreeGrafter"/>
</dbReference>
<gene>
    <name evidence="1" type="ORF">HMPREF9151_01762</name>
</gene>
<dbReference type="EMBL" id="AMEP01000103">
    <property type="protein sequence ID" value="EKX99280.1"/>
    <property type="molecule type" value="Genomic_DNA"/>
</dbReference>
<dbReference type="PROSITE" id="PS01228">
    <property type="entry name" value="COF_1"/>
    <property type="match status" value="1"/>
</dbReference>
<dbReference type="InterPro" id="IPR036412">
    <property type="entry name" value="HAD-like_sf"/>
</dbReference>
<dbReference type="PATRIC" id="fig|1127699.3.peg.1628"/>
<comment type="caution">
    <text evidence="1">The sequence shown here is derived from an EMBL/GenBank/DDBJ whole genome shotgun (WGS) entry which is preliminary data.</text>
</comment>
<proteinExistence type="predicted"/>
<dbReference type="STRING" id="1127699.HMPREF9151_01762"/>
<dbReference type="Proteomes" id="UP000010433">
    <property type="component" value="Unassembled WGS sequence"/>
</dbReference>
<keyword evidence="2" id="KW-1185">Reference proteome</keyword>
<dbReference type="InterPro" id="IPR006379">
    <property type="entry name" value="HAD-SF_hydro_IIB"/>
</dbReference>
<dbReference type="GO" id="GO:0005829">
    <property type="term" value="C:cytosol"/>
    <property type="evidence" value="ECO:0007669"/>
    <property type="project" value="TreeGrafter"/>
</dbReference>
<dbReference type="RefSeq" id="WP_009163066.1">
    <property type="nucleotide sequence ID" value="NZ_KB291003.1"/>
</dbReference>
<sequence>MIKALFFDIDGTLVSINTHRIPHSTVVALTQAKAKGLKIFIATGRPFAIINNLKTIEHLIDGYVTANGAHCFIGKEVVYSHPIPKEYVNLLLEDSLKCDYSCIVVGEKDIATYNYKDNIDRIFRVQLNVTNIDYRLPVEYVLTQDILQLTPFITEEQEKEIMPRLSGCISGRWHPEFTDITSIMADKGKGIMAMAQHIGIDLKECAAFGDGGNDLSMIRCAGMGVAMGNANQKLKAAADYVTTDIDEDGISQALRFLKITD</sequence>
<organism evidence="1 2">
    <name type="scientific">Hoylesella saccharolytica F0055</name>
    <dbReference type="NCBI Taxonomy" id="1127699"/>
    <lineage>
        <taxon>Bacteria</taxon>
        <taxon>Pseudomonadati</taxon>
        <taxon>Bacteroidota</taxon>
        <taxon>Bacteroidia</taxon>
        <taxon>Bacteroidales</taxon>
        <taxon>Prevotellaceae</taxon>
        <taxon>Hoylesella</taxon>
    </lineage>
</organism>
<dbReference type="SUPFAM" id="SSF56784">
    <property type="entry name" value="HAD-like"/>
    <property type="match status" value="1"/>
</dbReference>
<dbReference type="SFLD" id="SFLDG01140">
    <property type="entry name" value="C2.B:_Phosphomannomutase_and_P"/>
    <property type="match status" value="1"/>
</dbReference>
<reference evidence="1 2" key="1">
    <citation type="submission" date="2012-05" db="EMBL/GenBank/DDBJ databases">
        <authorList>
            <person name="Weinstock G."/>
            <person name="Sodergren E."/>
            <person name="Lobos E.A."/>
            <person name="Fulton L."/>
            <person name="Fulton R."/>
            <person name="Courtney L."/>
            <person name="Fronick C."/>
            <person name="O'Laughlin M."/>
            <person name="Godfrey J."/>
            <person name="Wilson R.M."/>
            <person name="Miner T."/>
            <person name="Farmer C."/>
            <person name="Delehaunty K."/>
            <person name="Cordes M."/>
            <person name="Minx P."/>
            <person name="Tomlinson C."/>
            <person name="Chen J."/>
            <person name="Wollam A."/>
            <person name="Pepin K.H."/>
            <person name="Bhonagiri V."/>
            <person name="Zhang X."/>
            <person name="Suruliraj S."/>
            <person name="Warren W."/>
            <person name="Mitreva M."/>
            <person name="Mardis E.R."/>
            <person name="Wilson R.K."/>
        </authorList>
    </citation>
    <scope>NUCLEOTIDE SEQUENCE [LARGE SCALE GENOMIC DNA]</scope>
    <source>
        <strain evidence="1 2">F0055</strain>
    </source>
</reference>
<dbReference type="SFLD" id="SFLDS00003">
    <property type="entry name" value="Haloacid_Dehalogenase"/>
    <property type="match status" value="1"/>
</dbReference>
<dbReference type="Gene3D" id="3.40.50.1000">
    <property type="entry name" value="HAD superfamily/HAD-like"/>
    <property type="match status" value="1"/>
</dbReference>
<evidence type="ECO:0000313" key="2">
    <source>
        <dbReference type="Proteomes" id="UP000010433"/>
    </source>
</evidence>
<keyword evidence="1" id="KW-0378">Hydrolase</keyword>
<dbReference type="HOGENOM" id="CLU_044146_7_0_10"/>
<dbReference type="Gene3D" id="3.30.1240.10">
    <property type="match status" value="1"/>
</dbReference>
<dbReference type="NCBIfam" id="TIGR01484">
    <property type="entry name" value="HAD-SF-IIB"/>
    <property type="match status" value="1"/>
</dbReference>
<evidence type="ECO:0000313" key="1">
    <source>
        <dbReference type="EMBL" id="EKX99280.1"/>
    </source>
</evidence>
<dbReference type="PANTHER" id="PTHR10000:SF25">
    <property type="entry name" value="PHOSPHATASE YKRA-RELATED"/>
    <property type="match status" value="1"/>
</dbReference>
<dbReference type="InterPro" id="IPR000150">
    <property type="entry name" value="Cof"/>
</dbReference>
<dbReference type="Pfam" id="PF08282">
    <property type="entry name" value="Hydrolase_3"/>
    <property type="match status" value="1"/>
</dbReference>
<dbReference type="OrthoDB" id="9814970at2"/>
<dbReference type="AlphaFoldDB" id="L1N7H1"/>
<dbReference type="PANTHER" id="PTHR10000">
    <property type="entry name" value="PHOSPHOSERINE PHOSPHATASE"/>
    <property type="match status" value="1"/>
</dbReference>
<dbReference type="PROSITE" id="PS01229">
    <property type="entry name" value="COF_2"/>
    <property type="match status" value="1"/>
</dbReference>
<protein>
    <submittedName>
        <fullName evidence="1">Cof-like hydrolase</fullName>
    </submittedName>
</protein>
<dbReference type="InterPro" id="IPR023214">
    <property type="entry name" value="HAD_sf"/>
</dbReference>